<name>A0ABP9KYL1_9RHOB</name>
<comment type="similarity">
    <text evidence="2">Belongs to the tRNA methyltransferase O family.</text>
</comment>
<evidence type="ECO:0000256" key="2">
    <source>
        <dbReference type="ARBA" id="ARBA00033753"/>
    </source>
</evidence>
<dbReference type="InterPro" id="IPR040372">
    <property type="entry name" value="YaeB-like"/>
</dbReference>
<comment type="caution">
    <text evidence="4">The sequence shown here is derived from an EMBL/GenBank/DDBJ whole genome shotgun (WGS) entry which is preliminary data.</text>
</comment>
<dbReference type="Pfam" id="PF01980">
    <property type="entry name" value="TrmO_N"/>
    <property type="match status" value="1"/>
</dbReference>
<evidence type="ECO:0000259" key="3">
    <source>
        <dbReference type="PROSITE" id="PS51668"/>
    </source>
</evidence>
<keyword evidence="4" id="KW-0808">Transferase</keyword>
<dbReference type="InterPro" id="IPR023370">
    <property type="entry name" value="TrmO-like_N"/>
</dbReference>
<feature type="domain" description="TsaA-like" evidence="3">
    <location>
        <begin position="7"/>
        <end position="140"/>
    </location>
</feature>
<proteinExistence type="inferred from homology"/>
<protein>
    <submittedName>
        <fullName evidence="4">SAM-dependent methyltransferase</fullName>
    </submittedName>
</protein>
<dbReference type="InterPro" id="IPR036414">
    <property type="entry name" value="YaeB_N_sf"/>
</dbReference>
<reference evidence="5" key="1">
    <citation type="journal article" date="2019" name="Int. J. Syst. Evol. Microbiol.">
        <title>The Global Catalogue of Microorganisms (GCM) 10K type strain sequencing project: providing services to taxonomists for standard genome sequencing and annotation.</title>
        <authorList>
            <consortium name="The Broad Institute Genomics Platform"/>
            <consortium name="The Broad Institute Genome Sequencing Center for Infectious Disease"/>
            <person name="Wu L."/>
            <person name="Ma J."/>
        </authorList>
    </citation>
    <scope>NUCLEOTIDE SEQUENCE [LARGE SCALE GENOMIC DNA]</scope>
    <source>
        <strain evidence="5">JCM 18015</strain>
    </source>
</reference>
<dbReference type="PROSITE" id="PS51668">
    <property type="entry name" value="TSAA_2"/>
    <property type="match status" value="1"/>
</dbReference>
<evidence type="ECO:0000313" key="5">
    <source>
        <dbReference type="Proteomes" id="UP001499910"/>
    </source>
</evidence>
<evidence type="ECO:0000313" key="4">
    <source>
        <dbReference type="EMBL" id="GAA5066658.1"/>
    </source>
</evidence>
<evidence type="ECO:0000256" key="1">
    <source>
        <dbReference type="ARBA" id="ARBA00022691"/>
    </source>
</evidence>
<keyword evidence="5" id="KW-1185">Reference proteome</keyword>
<organism evidence="4 5">
    <name type="scientific">[Roseibacterium] beibuensis</name>
    <dbReference type="NCBI Taxonomy" id="1193142"/>
    <lineage>
        <taxon>Bacteria</taxon>
        <taxon>Pseudomonadati</taxon>
        <taxon>Pseudomonadota</taxon>
        <taxon>Alphaproteobacteria</taxon>
        <taxon>Rhodobacterales</taxon>
        <taxon>Roseobacteraceae</taxon>
        <taxon>Roseicyclus</taxon>
    </lineage>
</organism>
<dbReference type="GO" id="GO:0008168">
    <property type="term" value="F:methyltransferase activity"/>
    <property type="evidence" value="ECO:0007669"/>
    <property type="project" value="UniProtKB-KW"/>
</dbReference>
<dbReference type="SUPFAM" id="SSF118196">
    <property type="entry name" value="YaeB-like"/>
    <property type="match status" value="1"/>
</dbReference>
<sequence length="157" mass="17490">MAETITMRPIGRVVSDRTEPIDDDWDSIAARIELDPAQFTPEALMDLDSFSHAEIVFLFDRVPDAKIETGARHPRGNPDWPRIGIFAQRGKNRPNRIGATACRVLKVDGLTLHVAGLDAINGTPVLDIKPVMSGFAPRGRVTEPDWASELMQGYWKR</sequence>
<dbReference type="Proteomes" id="UP001499910">
    <property type="component" value="Unassembled WGS sequence"/>
</dbReference>
<dbReference type="CDD" id="cd09281">
    <property type="entry name" value="UPF0066"/>
    <property type="match status" value="1"/>
</dbReference>
<gene>
    <name evidence="4" type="ORF">GCM10023209_05500</name>
</gene>
<dbReference type="PANTHER" id="PTHR12818">
    <property type="entry name" value="TRNA (ADENINE(37)-N6)-METHYLTRANSFERASE"/>
    <property type="match status" value="1"/>
</dbReference>
<dbReference type="EMBL" id="BAABHW010000001">
    <property type="protein sequence ID" value="GAA5066658.1"/>
    <property type="molecule type" value="Genomic_DNA"/>
</dbReference>
<accession>A0ABP9KYL1</accession>
<dbReference type="GO" id="GO:0032259">
    <property type="term" value="P:methylation"/>
    <property type="evidence" value="ECO:0007669"/>
    <property type="project" value="UniProtKB-KW"/>
</dbReference>
<keyword evidence="4" id="KW-0489">Methyltransferase</keyword>
<keyword evidence="1" id="KW-0949">S-adenosyl-L-methionine</keyword>
<dbReference type="InterPro" id="IPR036413">
    <property type="entry name" value="YaeB-like_sf"/>
</dbReference>
<dbReference type="Gene3D" id="2.40.30.70">
    <property type="entry name" value="YaeB-like"/>
    <property type="match status" value="1"/>
</dbReference>
<dbReference type="RefSeq" id="WP_259546805.1">
    <property type="nucleotide sequence ID" value="NZ_BAABHW010000001.1"/>
</dbReference>
<dbReference type="PANTHER" id="PTHR12818:SF0">
    <property type="entry name" value="TRNA (ADENINE(37)-N6)-METHYLTRANSFERASE"/>
    <property type="match status" value="1"/>
</dbReference>